<dbReference type="GeneID" id="18761463"/>
<evidence type="ECO:0000256" key="1">
    <source>
        <dbReference type="SAM" id="SignalP"/>
    </source>
</evidence>
<organism evidence="2 3">
    <name type="scientific">Marssonina brunnea f. sp. multigermtubi (strain MB_m1)</name>
    <name type="common">Marssonina leaf spot fungus</name>
    <dbReference type="NCBI Taxonomy" id="1072389"/>
    <lineage>
        <taxon>Eukaryota</taxon>
        <taxon>Fungi</taxon>
        <taxon>Dikarya</taxon>
        <taxon>Ascomycota</taxon>
        <taxon>Pezizomycotina</taxon>
        <taxon>Leotiomycetes</taxon>
        <taxon>Helotiales</taxon>
        <taxon>Drepanopezizaceae</taxon>
        <taxon>Drepanopeziza</taxon>
    </lineage>
</organism>
<keyword evidence="3" id="KW-1185">Reference proteome</keyword>
<gene>
    <name evidence="2" type="ORF">MBM_05528</name>
</gene>
<dbReference type="InParanoid" id="K1XUA8"/>
<keyword evidence="1" id="KW-0732">Signal</keyword>
<dbReference type="HOGENOM" id="CLU_164164_1_0_1"/>
<dbReference type="KEGG" id="mbe:MBM_05528"/>
<reference evidence="2 3" key="1">
    <citation type="journal article" date="2012" name="BMC Genomics">
        <title>Sequencing the genome of Marssonina brunnea reveals fungus-poplar co-evolution.</title>
        <authorList>
            <person name="Zhu S."/>
            <person name="Cao Y.-Z."/>
            <person name="Jiang C."/>
            <person name="Tan B.-Y."/>
            <person name="Wang Z."/>
            <person name="Feng S."/>
            <person name="Zhang L."/>
            <person name="Su X.-H."/>
            <person name="Brejova B."/>
            <person name="Vinar T."/>
            <person name="Xu M."/>
            <person name="Wang M.-X."/>
            <person name="Zhang S.-G."/>
            <person name="Huang M.-R."/>
            <person name="Wu R."/>
            <person name="Zhou Y."/>
        </authorList>
    </citation>
    <scope>NUCLEOTIDE SEQUENCE [LARGE SCALE GENOMIC DNA]</scope>
    <source>
        <strain evidence="2 3">MB_m1</strain>
    </source>
</reference>
<sequence length="121" mass="13323">MKFIDATVAVAIFTASVAAAPSVITARQSLDIKLCRDANFLDCTNVAYQVDTCFNLDTLQGYDNTVTSFDTKGPWCKFFIDSNCQYNAGAFRWEGSLDDIAKEEPGMDNAFSSFECEEAIV</sequence>
<dbReference type="AlphaFoldDB" id="K1XUA8"/>
<accession>K1XUA8</accession>
<proteinExistence type="predicted"/>
<dbReference type="OrthoDB" id="10419830at2759"/>
<name>K1XUA8_MARBU</name>
<evidence type="ECO:0000313" key="2">
    <source>
        <dbReference type="EMBL" id="EKD16234.1"/>
    </source>
</evidence>
<feature type="signal peptide" evidence="1">
    <location>
        <begin position="1"/>
        <end position="19"/>
    </location>
</feature>
<feature type="chain" id="PRO_5003855632" evidence="1">
    <location>
        <begin position="20"/>
        <end position="121"/>
    </location>
</feature>
<dbReference type="RefSeq" id="XP_007293417.1">
    <property type="nucleotide sequence ID" value="XM_007293355.1"/>
</dbReference>
<protein>
    <submittedName>
        <fullName evidence="2">Uncharacterized protein</fullName>
    </submittedName>
</protein>
<dbReference type="EMBL" id="JH921439">
    <property type="protein sequence ID" value="EKD16234.1"/>
    <property type="molecule type" value="Genomic_DNA"/>
</dbReference>
<evidence type="ECO:0000313" key="3">
    <source>
        <dbReference type="Proteomes" id="UP000006753"/>
    </source>
</evidence>
<dbReference type="Proteomes" id="UP000006753">
    <property type="component" value="Unassembled WGS sequence"/>
</dbReference>